<keyword evidence="3" id="KW-0326">Glycosidase</keyword>
<comment type="similarity">
    <text evidence="1">Belongs to the glycosyl hydrolase 1 family.</text>
</comment>
<proteinExistence type="inferred from homology"/>
<evidence type="ECO:0000313" key="6">
    <source>
        <dbReference type="RefSeq" id="XP_052759201.1"/>
    </source>
</evidence>
<sequence>MCCMKLVAVSVLLGVGLCSDVLTFPPGFMFGAATSSYQVEGGWNASDKSMSIWDTFVHEHNEIIADGSTGDIACDSYHLWKRDIEMLKELGVDFYRFSISWTRLVPTGHINRISEDGKRYYNNLIDGLLMKGIEPAVTIYHWDLPQHLQDLGGWTNPYISDWFADYARVVFSLFGDRVKIWITINEPIVICDIGYGTNAIAPGTVIPDKIGTYLCNKNLMIAHAKAYRIYDKEFRPKYHGMISIVNQLFWFAPLSLEDTHATNLALQNVFGRYTHPIFSKEGGWPADIERIVAINSEKQGYYASRLPAFTKEEIELVRGTFDFFGMNHYTSRLVRERHNGENVIPHPLLYDKEFNYVFEMHPDWKTATNGWLALYPEGFRYLLQYIKKQYGDVKILITENGYATDTRQGLVDDDRIEYYRTYIEQMLLAIKEDGVNVIGYTAWSLMDNFEWMDGYKSKFGLYEVDFSNPHRTRTPRKSVKFFADLIKNRQLNGTDKYKSELYSWHRQRSVVNMCYWQLVAFSVIVSGVWCSELLFPPDFLFGASTSAYQIEGAWNVSDKSKSIYDHAIHNYPSIIVDNSTGDVACDSYHHWKKDVQMAAELGLQFYRFSISWPRLLPLGLANYVSKDGAAYYNNLINELLRKGIQPIVTLHHFDLPQSLQDLGGWTNPTISEWFTDYARVAYSLYADRVKTWITINEPIIICDYSYGTGNLPPLVKDPMLAPYLCNKNILISHAKAWRLYDKEYRPLYHGEVSITNHLVFYKPATNHDVGLAELAMEFCTGRYSHPIYSEEGGWPPVIEQLMAEISRNQGYTRSRLPPFTKEEIELVKGTYDFYAMNQYTSRIVRPAKPGEGVGAWFFDGWPDMNAVLEVPKEWKMGVAKALAMYPEGIRQQMLWLKKHYGNIKILITENGYSVRGDGVDDDDQIDYMKQYMEQVLLSMKEDGVKVTGYGVWSLMDNFEWSDGYRPRFGLYEVDFSDPKRPRYPRKSAYYYANIIKGRSMNATDVFNHVDDGRH</sequence>
<evidence type="ECO:0000256" key="4">
    <source>
        <dbReference type="SAM" id="SignalP"/>
    </source>
</evidence>
<dbReference type="RefSeq" id="XP_052759201.1">
    <property type="nucleotide sequence ID" value="XM_052903241.1"/>
</dbReference>
<keyword evidence="4" id="KW-0732">Signal</keyword>
<dbReference type="Pfam" id="PF00232">
    <property type="entry name" value="Glyco_hydro_1"/>
    <property type="match status" value="2"/>
</dbReference>
<protein>
    <submittedName>
        <fullName evidence="6">Lactase/phlorizin hydrolase-like</fullName>
    </submittedName>
</protein>
<dbReference type="SUPFAM" id="SSF51445">
    <property type="entry name" value="(Trans)glycosidases"/>
    <property type="match status" value="2"/>
</dbReference>
<dbReference type="InterPro" id="IPR033132">
    <property type="entry name" value="GH_1_N_CS"/>
</dbReference>
<keyword evidence="2" id="KW-0378">Hydrolase</keyword>
<feature type="signal peptide" evidence="4">
    <location>
        <begin position="1"/>
        <end position="18"/>
    </location>
</feature>
<evidence type="ECO:0000256" key="2">
    <source>
        <dbReference type="ARBA" id="ARBA00022801"/>
    </source>
</evidence>
<accession>A0ABM3N6L5</accession>
<dbReference type="InterPro" id="IPR017853">
    <property type="entry name" value="GH"/>
</dbReference>
<evidence type="ECO:0000256" key="1">
    <source>
        <dbReference type="ARBA" id="ARBA00010838"/>
    </source>
</evidence>
<evidence type="ECO:0000256" key="3">
    <source>
        <dbReference type="ARBA" id="ARBA00023295"/>
    </source>
</evidence>
<feature type="chain" id="PRO_5046725274" evidence="4">
    <location>
        <begin position="19"/>
        <end position="1014"/>
    </location>
</feature>
<dbReference type="PANTHER" id="PTHR10353">
    <property type="entry name" value="GLYCOSYL HYDROLASE"/>
    <property type="match status" value="1"/>
</dbReference>
<dbReference type="InterPro" id="IPR001360">
    <property type="entry name" value="Glyco_hydro_1"/>
</dbReference>
<dbReference type="PRINTS" id="PR00131">
    <property type="entry name" value="GLHYDRLASE1"/>
</dbReference>
<dbReference type="PROSITE" id="PS00653">
    <property type="entry name" value="GLYCOSYL_HYDROL_F1_2"/>
    <property type="match status" value="2"/>
</dbReference>
<name>A0ABM3N6L5_GALME</name>
<reference evidence="6" key="1">
    <citation type="submission" date="2025-08" db="UniProtKB">
        <authorList>
            <consortium name="RefSeq"/>
        </authorList>
    </citation>
    <scope>IDENTIFICATION</scope>
    <source>
        <tissue evidence="6">Whole larvae</tissue>
    </source>
</reference>
<keyword evidence="5" id="KW-1185">Reference proteome</keyword>
<gene>
    <name evidence="6" type="primary">LOC113520972</name>
</gene>
<dbReference type="Proteomes" id="UP001652740">
    <property type="component" value="Unplaced"/>
</dbReference>
<dbReference type="GeneID" id="113520972"/>
<evidence type="ECO:0000313" key="5">
    <source>
        <dbReference type="Proteomes" id="UP001652740"/>
    </source>
</evidence>
<dbReference type="Gene3D" id="3.20.20.80">
    <property type="entry name" value="Glycosidases"/>
    <property type="match status" value="2"/>
</dbReference>
<organism evidence="5 6">
    <name type="scientific">Galleria mellonella</name>
    <name type="common">Greater wax moth</name>
    <dbReference type="NCBI Taxonomy" id="7137"/>
    <lineage>
        <taxon>Eukaryota</taxon>
        <taxon>Metazoa</taxon>
        <taxon>Ecdysozoa</taxon>
        <taxon>Arthropoda</taxon>
        <taxon>Hexapoda</taxon>
        <taxon>Insecta</taxon>
        <taxon>Pterygota</taxon>
        <taxon>Neoptera</taxon>
        <taxon>Endopterygota</taxon>
        <taxon>Lepidoptera</taxon>
        <taxon>Glossata</taxon>
        <taxon>Ditrysia</taxon>
        <taxon>Pyraloidea</taxon>
        <taxon>Pyralidae</taxon>
        <taxon>Galleriinae</taxon>
        <taxon>Galleria</taxon>
    </lineage>
</organism>
<dbReference type="PANTHER" id="PTHR10353:SF36">
    <property type="entry name" value="LP05116P"/>
    <property type="match status" value="1"/>
</dbReference>